<proteinExistence type="predicted"/>
<dbReference type="Proteomes" id="UP000578531">
    <property type="component" value="Unassembled WGS sequence"/>
</dbReference>
<protein>
    <recommendedName>
        <fullName evidence="6">PA14 domain-containing protein</fullName>
    </recommendedName>
</protein>
<dbReference type="AlphaFoldDB" id="A0A8H6CQG0"/>
<dbReference type="RefSeq" id="XP_037159203.1">
    <property type="nucleotide sequence ID" value="XM_037313915.1"/>
</dbReference>
<gene>
    <name evidence="4" type="ORF">HO173_012042</name>
</gene>
<name>A0A8H6CQG0_9LECA</name>
<evidence type="ECO:0000259" key="3">
    <source>
        <dbReference type="Pfam" id="PF25485"/>
    </source>
</evidence>
<feature type="domain" description="GLEYA adhesin" evidence="2">
    <location>
        <begin position="653"/>
        <end position="742"/>
    </location>
</feature>
<dbReference type="OrthoDB" id="4388755at2759"/>
<feature type="compositionally biased region" description="Low complexity" evidence="1">
    <location>
        <begin position="222"/>
        <end position="379"/>
    </location>
</feature>
<dbReference type="Pfam" id="PF10528">
    <property type="entry name" value="GLEYA"/>
    <property type="match status" value="1"/>
</dbReference>
<feature type="region of interest" description="Disordered" evidence="1">
    <location>
        <begin position="222"/>
        <end position="381"/>
    </location>
</feature>
<dbReference type="InterPro" id="IPR018871">
    <property type="entry name" value="GLEYA_adhesin_domain"/>
</dbReference>
<organism evidence="4 5">
    <name type="scientific">Letharia columbiana</name>
    <dbReference type="NCBI Taxonomy" id="112416"/>
    <lineage>
        <taxon>Eukaryota</taxon>
        <taxon>Fungi</taxon>
        <taxon>Dikarya</taxon>
        <taxon>Ascomycota</taxon>
        <taxon>Pezizomycotina</taxon>
        <taxon>Lecanoromycetes</taxon>
        <taxon>OSLEUM clade</taxon>
        <taxon>Lecanoromycetidae</taxon>
        <taxon>Lecanorales</taxon>
        <taxon>Lecanorineae</taxon>
        <taxon>Parmeliaceae</taxon>
        <taxon>Letharia</taxon>
    </lineage>
</organism>
<evidence type="ECO:0000256" key="1">
    <source>
        <dbReference type="SAM" id="MobiDB-lite"/>
    </source>
</evidence>
<comment type="caution">
    <text evidence="4">The sequence shown here is derived from an EMBL/GenBank/DDBJ whole genome shotgun (WGS) entry which is preliminary data.</text>
</comment>
<accession>A0A8H6CQG0</accession>
<evidence type="ECO:0008006" key="6">
    <source>
        <dbReference type="Google" id="ProtNLM"/>
    </source>
</evidence>
<dbReference type="InterPro" id="IPR057230">
    <property type="entry name" value="DUF7908"/>
</dbReference>
<sequence>MAVGQYVVTVSIGTCLPSLGPMSFINPGGPEPSGLLAGSGVMPNKPEPDASAAAPSTPSSTSVGFLISYQAPGNSPLLRRDVESFPTLDGHSTSACIHSPLFNLDSAGQLSVANAGTAMTYSSSPGVISALFAPSGNVGNISTTWQLTAGTLSWENSLFVNGTASLCSDPTGAIQAYFLAPIPGNCTAISLTQASVDTCPGYFQANPNDRLASFAPSSSILPSSGLSSSTSVVTGQNTSPSGSESSSTSLVTSQSTGPTGSSSFSTSVVTSQSTGPTGSSSFSTSVVTSQSTGPTGSSSSSTSVVTSQSTGPTGSSSSSTSAVPTQSTGPTGSNTSSTSVITTQSTGPTGSNSSSTSVVTTQSTGFSGSNSSSQSIGSSANAPSLVGNGSSIPTLPASSANSSTSALISNSSNSFTSISPPSGVSAPSMISSLSSNVTSSVAALSLGKSSSSSSGSGSGSASSSSASKSSATVPSSSPGISSSSSSFTQVTITTVISSGSSLYTTLLDSASQTEIEEIVQPTPFTTTIFSGSSSYTSSTILPDGQEEVEIIEPATTTTTSYTATTTVYTATNTGFNGQVTVLVVQPTSGMQYFGFEDPADAYRGTQPDASRFNNNASDINIQGAFPDEINFNTNSTGYYQFPGQINQTDVATYAVVLEGYFYGPQGEYSVSLSDSGTDDYSFLWTGSNAYSAWTNANAAITESIAGQYTQNHTFNLTAESEFLPMTILWINVFSSGALEFVIYPPAGEGIFVYPPTGGEITNTSGYFFQAYTGDSFVYHV</sequence>
<dbReference type="Pfam" id="PF25485">
    <property type="entry name" value="DUF7908"/>
    <property type="match status" value="1"/>
</dbReference>
<dbReference type="EMBL" id="JACCJC010000082">
    <property type="protein sequence ID" value="KAF6227712.1"/>
    <property type="molecule type" value="Genomic_DNA"/>
</dbReference>
<reference evidence="4 5" key="1">
    <citation type="journal article" date="2020" name="Genomics">
        <title>Complete, high-quality genomes from long-read metagenomic sequencing of two wolf lichen thalli reveals enigmatic genome architecture.</title>
        <authorList>
            <person name="McKenzie S.K."/>
            <person name="Walston R.F."/>
            <person name="Allen J.L."/>
        </authorList>
    </citation>
    <scope>NUCLEOTIDE SEQUENCE [LARGE SCALE GENOMIC DNA]</scope>
    <source>
        <strain evidence="4">WasteWater2</strain>
    </source>
</reference>
<keyword evidence="5" id="KW-1185">Reference proteome</keyword>
<feature type="region of interest" description="Disordered" evidence="1">
    <location>
        <begin position="34"/>
        <end position="58"/>
    </location>
</feature>
<dbReference type="GeneID" id="59293679"/>
<evidence type="ECO:0000313" key="5">
    <source>
        <dbReference type="Proteomes" id="UP000578531"/>
    </source>
</evidence>
<feature type="domain" description="DUF7908" evidence="3">
    <location>
        <begin position="62"/>
        <end position="197"/>
    </location>
</feature>
<evidence type="ECO:0000313" key="4">
    <source>
        <dbReference type="EMBL" id="KAF6227712.1"/>
    </source>
</evidence>
<feature type="region of interest" description="Disordered" evidence="1">
    <location>
        <begin position="448"/>
        <end position="485"/>
    </location>
</feature>
<evidence type="ECO:0000259" key="2">
    <source>
        <dbReference type="Pfam" id="PF10528"/>
    </source>
</evidence>